<protein>
    <submittedName>
        <fullName evidence="2">Helix-turn-helix domain-containing protein</fullName>
    </submittedName>
</protein>
<dbReference type="Proteomes" id="UP000652755">
    <property type="component" value="Unassembled WGS sequence"/>
</dbReference>
<evidence type="ECO:0000313" key="2">
    <source>
        <dbReference type="EMBL" id="MBC6113056.1"/>
    </source>
</evidence>
<gene>
    <name evidence="2" type="ORF">H7U22_21780</name>
</gene>
<reference evidence="2 3" key="1">
    <citation type="submission" date="2020-08" db="EMBL/GenBank/DDBJ databases">
        <authorList>
            <person name="Sun Q."/>
            <person name="Inoue M."/>
        </authorList>
    </citation>
    <scope>NUCLEOTIDE SEQUENCE [LARGE SCALE GENOMIC DNA]</scope>
    <source>
        <strain evidence="2 3">CCM 8938</strain>
    </source>
</reference>
<dbReference type="PANTHER" id="PTHR34585">
    <property type="match status" value="1"/>
</dbReference>
<dbReference type="PANTHER" id="PTHR34585:SF22">
    <property type="entry name" value="HELIX-TURN-HELIX DOMAIN-CONTAINING PROTEIN"/>
    <property type="match status" value="1"/>
</dbReference>
<dbReference type="EMBL" id="JACRYL010000034">
    <property type="protein sequence ID" value="MBC6113056.1"/>
    <property type="molecule type" value="Genomic_DNA"/>
</dbReference>
<proteinExistence type="predicted"/>
<keyword evidence="3" id="KW-1185">Reference proteome</keyword>
<evidence type="ECO:0000259" key="1">
    <source>
        <dbReference type="Pfam" id="PF12728"/>
    </source>
</evidence>
<comment type="caution">
    <text evidence="2">The sequence shown here is derived from an EMBL/GenBank/DDBJ whole genome shotgun (WGS) entry which is preliminary data.</text>
</comment>
<organism evidence="2 3">
    <name type="scientific">Pedobacter fastidiosus</name>
    <dbReference type="NCBI Taxonomy" id="2765361"/>
    <lineage>
        <taxon>Bacteria</taxon>
        <taxon>Pseudomonadati</taxon>
        <taxon>Bacteroidota</taxon>
        <taxon>Sphingobacteriia</taxon>
        <taxon>Sphingobacteriales</taxon>
        <taxon>Sphingobacteriaceae</taxon>
        <taxon>Pedobacter</taxon>
    </lineage>
</organism>
<dbReference type="Pfam" id="PF12728">
    <property type="entry name" value="HTH_17"/>
    <property type="match status" value="1"/>
</dbReference>
<dbReference type="RefSeq" id="WP_187073493.1">
    <property type="nucleotide sequence ID" value="NZ_JBHRVK010000001.1"/>
</dbReference>
<dbReference type="InterPro" id="IPR041657">
    <property type="entry name" value="HTH_17"/>
</dbReference>
<feature type="domain" description="Helix-turn-helix" evidence="1">
    <location>
        <begin position="38"/>
        <end position="87"/>
    </location>
</feature>
<evidence type="ECO:0000313" key="3">
    <source>
        <dbReference type="Proteomes" id="UP000652755"/>
    </source>
</evidence>
<name>A0ABR7KYE4_9SPHI</name>
<sequence length="90" mass="10295">MKVTLITEEDLEIFKEDLLKQIEQIITASARPKEKSDWLRSAEVRELLNISQGTLQNLRINGTIAYSIVGKTIYYKRGNIMDLLENGSPK</sequence>
<accession>A0ABR7KYE4</accession>